<dbReference type="Proteomes" id="UP000749293">
    <property type="component" value="Unassembled WGS sequence"/>
</dbReference>
<reference evidence="7" key="1">
    <citation type="submission" date="2020-03" db="EMBL/GenBank/DDBJ databases">
        <title>Site-based positive gene gene selection in Geosmithia morbida across the United States reveals a broad range of putative effectors and factors for local host and environmental adapation.</title>
        <authorList>
            <person name="Onufrak A."/>
            <person name="Murdoch R.W."/>
            <person name="Gazis R."/>
            <person name="Huff M."/>
            <person name="Staton M."/>
            <person name="Klingeman W."/>
            <person name="Hadziabdic D."/>
        </authorList>
    </citation>
    <scope>NUCLEOTIDE SEQUENCE</scope>
    <source>
        <strain evidence="7">1262</strain>
    </source>
</reference>
<feature type="compositionally biased region" description="Polar residues" evidence="5">
    <location>
        <begin position="14"/>
        <end position="23"/>
    </location>
</feature>
<evidence type="ECO:0000256" key="1">
    <source>
        <dbReference type="ARBA" id="ARBA00022723"/>
    </source>
</evidence>
<gene>
    <name evidence="7" type="ORF">GMORB2_4762</name>
</gene>
<feature type="compositionally biased region" description="Acidic residues" evidence="5">
    <location>
        <begin position="387"/>
        <end position="405"/>
    </location>
</feature>
<comment type="caution">
    <text evidence="7">The sequence shown here is derived from an EMBL/GenBank/DDBJ whole genome shotgun (WGS) entry which is preliminary data.</text>
</comment>
<dbReference type="RefSeq" id="XP_035318100.1">
    <property type="nucleotide sequence ID" value="XM_035466736.1"/>
</dbReference>
<dbReference type="OrthoDB" id="10253329at2759"/>
<evidence type="ECO:0000259" key="6">
    <source>
        <dbReference type="PROSITE" id="PS51266"/>
    </source>
</evidence>
<evidence type="ECO:0000256" key="3">
    <source>
        <dbReference type="ARBA" id="ARBA00022833"/>
    </source>
</evidence>
<accession>A0A9P5CXM6</accession>
<dbReference type="SUPFAM" id="SSF161219">
    <property type="entry name" value="CHY zinc finger-like"/>
    <property type="match status" value="1"/>
</dbReference>
<feature type="compositionally biased region" description="Low complexity" evidence="5">
    <location>
        <begin position="187"/>
        <end position="205"/>
    </location>
</feature>
<keyword evidence="1" id="KW-0479">Metal-binding</keyword>
<feature type="compositionally biased region" description="Low complexity" evidence="5">
    <location>
        <begin position="351"/>
        <end position="368"/>
    </location>
</feature>
<sequence>MTAQSNGDGEGSGSRVQAVTETAASRVVPRPVPCSQSDDPRGYQLDQLRRRYSPVCTTAADGSTSVVFQLKPSDPDFPFELTSLDCDLRVPEGYPRTRPTLRVRNKDIPRGFSINVERGWDRLADERRGSTLLALTRALDKNLEAFLSEQRVDTVKLVGFQGTKDTRHVRQQQDTRPSTTGAPPAVTEQTQQQPGEATAAAAAAPLMRERSYTRDEIAEAKARRAREVRQLDSRMGKMPMFRRSADGVVFTLPIEPKRRTELPRGLMSVTTVHLIVPLLYPLQELRLQLNDVVAEEAEPVEDMFTQKSTELRQMSLMSHINYLTQNLHAMARKAQTMAKAKADAEARARAEAGAAAAAPRVDTAAAQPSEEDKGRVQVIPRPPEWTTADDGDSSDADSDADDTDGDGGVSLEPEPGNAPVAAAEDAAERGTMLSFPRVELHGIELLEVSVLGLTVRCERCKTVNELKGLRPGQEKRERCEKCSSPMAARFRAQAVHENSTRAGFVDMAGAKVADLLPSTFVPTCSRCSTAGPELVSVRGEAMTNVCRACHAKFTFKLPEVRFTVVTAGRPAADGSEPGSRRGRERLGLHAGEPLPSRGACGHYRKSYRWFRFSCCGRVHACDKCHDAAEDHENDWARRMICGWCSREQRYSPEACGFCGRSVIGRKGRGFWEGGKGTRDQRLMSRKDPRKHKRIGGQA</sequence>
<proteinExistence type="predicted"/>
<dbReference type="InterPro" id="IPR008913">
    <property type="entry name" value="Znf_CHY"/>
</dbReference>
<feature type="domain" description="CHY-type" evidence="6">
    <location>
        <begin position="593"/>
        <end position="660"/>
    </location>
</feature>
<keyword evidence="3" id="KW-0862">Zinc</keyword>
<keyword evidence="8" id="KW-1185">Reference proteome</keyword>
<evidence type="ECO:0000313" key="7">
    <source>
        <dbReference type="EMBL" id="KAF4119448.1"/>
    </source>
</evidence>
<keyword evidence="2 4" id="KW-0863">Zinc-finger</keyword>
<feature type="compositionally biased region" description="Basic and acidic residues" evidence="5">
    <location>
        <begin position="675"/>
        <end position="686"/>
    </location>
</feature>
<dbReference type="PROSITE" id="PS51266">
    <property type="entry name" value="ZF_CHY"/>
    <property type="match status" value="1"/>
</dbReference>
<feature type="region of interest" description="Disordered" evidence="5">
    <location>
        <begin position="673"/>
        <end position="698"/>
    </location>
</feature>
<feature type="region of interest" description="Disordered" evidence="5">
    <location>
        <begin position="165"/>
        <end position="215"/>
    </location>
</feature>
<feature type="region of interest" description="Disordered" evidence="5">
    <location>
        <begin position="351"/>
        <end position="425"/>
    </location>
</feature>
<dbReference type="EMBL" id="JAANYQ010000025">
    <property type="protein sequence ID" value="KAF4119448.1"/>
    <property type="molecule type" value="Genomic_DNA"/>
</dbReference>
<dbReference type="InterPro" id="IPR037274">
    <property type="entry name" value="Znf_CHY_sf"/>
</dbReference>
<organism evidence="7 8">
    <name type="scientific">Geosmithia morbida</name>
    <dbReference type="NCBI Taxonomy" id="1094350"/>
    <lineage>
        <taxon>Eukaryota</taxon>
        <taxon>Fungi</taxon>
        <taxon>Dikarya</taxon>
        <taxon>Ascomycota</taxon>
        <taxon>Pezizomycotina</taxon>
        <taxon>Sordariomycetes</taxon>
        <taxon>Hypocreomycetidae</taxon>
        <taxon>Hypocreales</taxon>
        <taxon>Bionectriaceae</taxon>
        <taxon>Geosmithia</taxon>
    </lineage>
</organism>
<protein>
    <submittedName>
        <fullName evidence="7">CHY zinc finger</fullName>
    </submittedName>
</protein>
<evidence type="ECO:0000313" key="8">
    <source>
        <dbReference type="Proteomes" id="UP000749293"/>
    </source>
</evidence>
<dbReference type="Pfam" id="PF05495">
    <property type="entry name" value="zf-CHY"/>
    <property type="match status" value="1"/>
</dbReference>
<dbReference type="GeneID" id="55970990"/>
<evidence type="ECO:0000256" key="5">
    <source>
        <dbReference type="SAM" id="MobiDB-lite"/>
    </source>
</evidence>
<name>A0A9P5CXM6_9HYPO</name>
<dbReference type="GO" id="GO:0008270">
    <property type="term" value="F:zinc ion binding"/>
    <property type="evidence" value="ECO:0007669"/>
    <property type="project" value="UniProtKB-KW"/>
</dbReference>
<evidence type="ECO:0000256" key="4">
    <source>
        <dbReference type="PROSITE-ProRule" id="PRU00601"/>
    </source>
</evidence>
<feature type="region of interest" description="Disordered" evidence="5">
    <location>
        <begin position="1"/>
        <end position="42"/>
    </location>
</feature>
<dbReference type="AlphaFoldDB" id="A0A9P5CXM6"/>
<evidence type="ECO:0000256" key="2">
    <source>
        <dbReference type="ARBA" id="ARBA00022771"/>
    </source>
</evidence>
<feature type="compositionally biased region" description="Basic residues" evidence="5">
    <location>
        <begin position="687"/>
        <end position="698"/>
    </location>
</feature>